<dbReference type="RefSeq" id="WP_110610442.1">
    <property type="nucleotide sequence ID" value="NZ_PDOD01000003.1"/>
</dbReference>
<evidence type="ECO:0000313" key="1">
    <source>
        <dbReference type="EMBL" id="PYZ92894.1"/>
    </source>
</evidence>
<proteinExistence type="predicted"/>
<sequence length="108" mass="12694">MRTLLISTIDQMNQSKHMEKLLKKHQLHLCVISEDESWNISFERDLVYLTSLHIDQPDVVIEGDEDILKQLFLGEDFLLAMNRRRDLGVKGSLRKLLWVESLLYLANK</sequence>
<name>A0A323TG93_9BACI</name>
<accession>A0A323TG93</accession>
<organism evidence="1 2">
    <name type="scientific">Salipaludibacillus keqinensis</name>
    <dbReference type="NCBI Taxonomy" id="2045207"/>
    <lineage>
        <taxon>Bacteria</taxon>
        <taxon>Bacillati</taxon>
        <taxon>Bacillota</taxon>
        <taxon>Bacilli</taxon>
        <taxon>Bacillales</taxon>
        <taxon>Bacillaceae</taxon>
    </lineage>
</organism>
<dbReference type="AlphaFoldDB" id="A0A323TG93"/>
<keyword evidence="2" id="KW-1185">Reference proteome</keyword>
<dbReference type="Gene3D" id="3.30.1050.10">
    <property type="entry name" value="SCP2 sterol-binding domain"/>
    <property type="match status" value="1"/>
</dbReference>
<comment type="caution">
    <text evidence="1">The sequence shown here is derived from an EMBL/GenBank/DDBJ whole genome shotgun (WGS) entry which is preliminary data.</text>
</comment>
<dbReference type="InterPro" id="IPR036527">
    <property type="entry name" value="SCP2_sterol-bd_dom_sf"/>
</dbReference>
<dbReference type="Proteomes" id="UP000248214">
    <property type="component" value="Unassembled WGS sequence"/>
</dbReference>
<reference evidence="1 2" key="1">
    <citation type="submission" date="2017-10" db="EMBL/GenBank/DDBJ databases">
        <title>Bacillus sp. nov., a halophilic bacterium isolated from a Keqin Lake.</title>
        <authorList>
            <person name="Wang H."/>
        </authorList>
    </citation>
    <scope>NUCLEOTIDE SEQUENCE [LARGE SCALE GENOMIC DNA]</scope>
    <source>
        <strain evidence="1 2">KQ-12</strain>
    </source>
</reference>
<protein>
    <submittedName>
        <fullName evidence="1">Uncharacterized protein</fullName>
    </submittedName>
</protein>
<dbReference type="OrthoDB" id="2891310at2"/>
<dbReference type="SUPFAM" id="SSF55718">
    <property type="entry name" value="SCP-like"/>
    <property type="match status" value="1"/>
</dbReference>
<dbReference type="EMBL" id="PDOD01000003">
    <property type="protein sequence ID" value="PYZ92894.1"/>
    <property type="molecule type" value="Genomic_DNA"/>
</dbReference>
<evidence type="ECO:0000313" key="2">
    <source>
        <dbReference type="Proteomes" id="UP000248214"/>
    </source>
</evidence>
<gene>
    <name evidence="1" type="ORF">CR194_14725</name>
</gene>